<dbReference type="PANTHER" id="PTHR43736">
    <property type="entry name" value="ADP-RIBOSE PYROPHOSPHATASE"/>
    <property type="match status" value="1"/>
</dbReference>
<dbReference type="SUPFAM" id="SSF55811">
    <property type="entry name" value="Nudix"/>
    <property type="match status" value="1"/>
</dbReference>
<dbReference type="EMBL" id="AZMM01018812">
    <property type="protein sequence ID" value="ETJ16786.1"/>
    <property type="molecule type" value="Genomic_DNA"/>
</dbReference>
<keyword evidence="1" id="KW-0378">Hydrolase</keyword>
<evidence type="ECO:0000259" key="2">
    <source>
        <dbReference type="PROSITE" id="PS51462"/>
    </source>
</evidence>
<dbReference type="InterPro" id="IPR020476">
    <property type="entry name" value="Nudix_hydrolase"/>
</dbReference>
<sequence length="189" mass="22360">MEMWDIYDKDKKRTGKLMKRNDWNMKPGEFHLTVIGIVQDLEGRFLVTRRNLDKEWAAGWWELPGGGVNAGEDSKDAIIREIKEEVGIDVSNAKGGHIYTYKNESPEEKNNYFVDVYNFVLDFKASDIKVQEEEVLEFNIATFEEIQDYEKEIGFLHYNSLKPAFDKIKKWVCYRKRNYLDIKKLTFKI</sequence>
<comment type="caution">
    <text evidence="3">The sequence shown here is derived from an EMBL/GenBank/DDBJ whole genome shotgun (WGS) entry which is preliminary data.</text>
</comment>
<dbReference type="AlphaFoldDB" id="W1WFZ2"/>
<dbReference type="Gene3D" id="3.90.79.10">
    <property type="entry name" value="Nucleoside Triphosphate Pyrophosphohydrolase"/>
    <property type="match status" value="1"/>
</dbReference>
<organism evidence="3">
    <name type="scientific">human gut metagenome</name>
    <dbReference type="NCBI Taxonomy" id="408170"/>
    <lineage>
        <taxon>unclassified sequences</taxon>
        <taxon>metagenomes</taxon>
        <taxon>organismal metagenomes</taxon>
    </lineage>
</organism>
<gene>
    <name evidence="3" type="ORF">Q604_UNBc4C00031G0003</name>
</gene>
<dbReference type="InterPro" id="IPR020084">
    <property type="entry name" value="NUDIX_hydrolase_CS"/>
</dbReference>
<protein>
    <recommendedName>
        <fullName evidence="2">Nudix hydrolase domain-containing protein</fullName>
    </recommendedName>
</protein>
<feature type="domain" description="Nudix hydrolase" evidence="2">
    <location>
        <begin position="29"/>
        <end position="169"/>
    </location>
</feature>
<accession>W1WFZ2</accession>
<proteinExistence type="predicted"/>
<name>W1WFZ2_9ZZZZ</name>
<dbReference type="InterPro" id="IPR000086">
    <property type="entry name" value="NUDIX_hydrolase_dom"/>
</dbReference>
<evidence type="ECO:0000256" key="1">
    <source>
        <dbReference type="ARBA" id="ARBA00022801"/>
    </source>
</evidence>
<evidence type="ECO:0000313" key="3">
    <source>
        <dbReference type="EMBL" id="ETJ16786.1"/>
    </source>
</evidence>
<dbReference type="PANTHER" id="PTHR43736:SF1">
    <property type="entry name" value="DIHYDRONEOPTERIN TRIPHOSPHATE DIPHOSPHATASE"/>
    <property type="match status" value="1"/>
</dbReference>
<dbReference type="PROSITE" id="PS51462">
    <property type="entry name" value="NUDIX"/>
    <property type="match status" value="1"/>
</dbReference>
<dbReference type="Pfam" id="PF00293">
    <property type="entry name" value="NUDIX"/>
    <property type="match status" value="1"/>
</dbReference>
<dbReference type="InterPro" id="IPR015797">
    <property type="entry name" value="NUDIX_hydrolase-like_dom_sf"/>
</dbReference>
<dbReference type="CDD" id="cd04693">
    <property type="entry name" value="NUDIX_Hydrolase"/>
    <property type="match status" value="1"/>
</dbReference>
<dbReference type="GO" id="GO:0016787">
    <property type="term" value="F:hydrolase activity"/>
    <property type="evidence" value="ECO:0007669"/>
    <property type="project" value="UniProtKB-KW"/>
</dbReference>
<dbReference type="PROSITE" id="PS00893">
    <property type="entry name" value="NUDIX_BOX"/>
    <property type="match status" value="1"/>
</dbReference>
<reference evidence="3" key="1">
    <citation type="submission" date="2013-12" db="EMBL/GenBank/DDBJ databases">
        <title>A Varibaculum cambriense genome reconstructed from a premature infant gut community with otherwise low bacterial novelty that shifts toward anaerobic metabolism during the third week of life.</title>
        <authorList>
            <person name="Brown C.T."/>
            <person name="Sharon I."/>
            <person name="Thomas B.C."/>
            <person name="Castelle C.J."/>
            <person name="Morowitz M.J."/>
            <person name="Banfield J.F."/>
        </authorList>
    </citation>
    <scope>NUCLEOTIDE SEQUENCE</scope>
</reference>
<dbReference type="PRINTS" id="PR00502">
    <property type="entry name" value="NUDIXFAMILY"/>
</dbReference>